<dbReference type="EMBL" id="JBANRG010000003">
    <property type="protein sequence ID" value="KAK7468992.1"/>
    <property type="molecule type" value="Genomic_DNA"/>
</dbReference>
<feature type="transmembrane region" description="Helical" evidence="7">
    <location>
        <begin position="13"/>
        <end position="34"/>
    </location>
</feature>
<keyword evidence="2 7" id="KW-0812">Transmembrane</keyword>
<evidence type="ECO:0000256" key="7">
    <source>
        <dbReference type="SAM" id="Phobius"/>
    </source>
</evidence>
<reference evidence="9 10" key="1">
    <citation type="submission" date="2024-01" db="EMBL/GenBank/DDBJ databases">
        <title>A draft genome for the cacao thread blight pathogen Marasmiellus scandens.</title>
        <authorList>
            <person name="Baruah I.K."/>
            <person name="Leung J."/>
            <person name="Bukari Y."/>
            <person name="Amoako-Attah I."/>
            <person name="Meinhardt L.W."/>
            <person name="Bailey B.A."/>
            <person name="Cohen S.P."/>
        </authorList>
    </citation>
    <scope>NUCLEOTIDE SEQUENCE [LARGE SCALE GENOMIC DNA]</scope>
    <source>
        <strain evidence="9 10">GH-19</strain>
    </source>
</reference>
<keyword evidence="4 7" id="KW-0472">Membrane</keyword>
<feature type="compositionally biased region" description="Basic and acidic residues" evidence="6">
    <location>
        <begin position="356"/>
        <end position="373"/>
    </location>
</feature>
<name>A0ABR1K3U5_9AGAR</name>
<comment type="similarity">
    <text evidence="5">Belongs to the SAT4 family.</text>
</comment>
<dbReference type="InterPro" id="IPR049326">
    <property type="entry name" value="Rhodopsin_dom_fungi"/>
</dbReference>
<keyword evidence="10" id="KW-1185">Reference proteome</keyword>
<dbReference type="Pfam" id="PF20684">
    <property type="entry name" value="Fung_rhodopsin"/>
    <property type="match status" value="1"/>
</dbReference>
<comment type="subcellular location">
    <subcellularLocation>
        <location evidence="1">Membrane</location>
        <topology evidence="1">Multi-pass membrane protein</topology>
    </subcellularLocation>
</comment>
<feature type="domain" description="Rhodopsin" evidence="8">
    <location>
        <begin position="40"/>
        <end position="255"/>
    </location>
</feature>
<evidence type="ECO:0000256" key="5">
    <source>
        <dbReference type="ARBA" id="ARBA00038359"/>
    </source>
</evidence>
<proteinExistence type="inferred from homology"/>
<evidence type="ECO:0000256" key="3">
    <source>
        <dbReference type="ARBA" id="ARBA00022989"/>
    </source>
</evidence>
<accession>A0ABR1K3U5</accession>
<feature type="transmembrane region" description="Helical" evidence="7">
    <location>
        <begin position="205"/>
        <end position="225"/>
    </location>
</feature>
<evidence type="ECO:0000313" key="9">
    <source>
        <dbReference type="EMBL" id="KAK7468992.1"/>
    </source>
</evidence>
<gene>
    <name evidence="9" type="ORF">VKT23_003488</name>
</gene>
<feature type="transmembrane region" description="Helical" evidence="7">
    <location>
        <begin position="125"/>
        <end position="144"/>
    </location>
</feature>
<feature type="transmembrane region" description="Helical" evidence="7">
    <location>
        <begin position="237"/>
        <end position="259"/>
    </location>
</feature>
<feature type="transmembrane region" description="Helical" evidence="7">
    <location>
        <begin position="174"/>
        <end position="193"/>
    </location>
</feature>
<feature type="transmembrane region" description="Helical" evidence="7">
    <location>
        <begin position="50"/>
        <end position="69"/>
    </location>
</feature>
<evidence type="ECO:0000259" key="8">
    <source>
        <dbReference type="Pfam" id="PF20684"/>
    </source>
</evidence>
<evidence type="ECO:0000256" key="4">
    <source>
        <dbReference type="ARBA" id="ARBA00023136"/>
    </source>
</evidence>
<organism evidence="9 10">
    <name type="scientific">Marasmiellus scandens</name>
    <dbReference type="NCBI Taxonomy" id="2682957"/>
    <lineage>
        <taxon>Eukaryota</taxon>
        <taxon>Fungi</taxon>
        <taxon>Dikarya</taxon>
        <taxon>Basidiomycota</taxon>
        <taxon>Agaricomycotina</taxon>
        <taxon>Agaricomycetes</taxon>
        <taxon>Agaricomycetidae</taxon>
        <taxon>Agaricales</taxon>
        <taxon>Marasmiineae</taxon>
        <taxon>Omphalotaceae</taxon>
        <taxon>Marasmiellus</taxon>
    </lineage>
</organism>
<feature type="compositionally biased region" description="Polar residues" evidence="6">
    <location>
        <begin position="404"/>
        <end position="419"/>
    </location>
</feature>
<evidence type="ECO:0000256" key="1">
    <source>
        <dbReference type="ARBA" id="ARBA00004141"/>
    </source>
</evidence>
<comment type="caution">
    <text evidence="9">The sequence shown here is derived from an EMBL/GenBank/DDBJ whole genome shotgun (WGS) entry which is preliminary data.</text>
</comment>
<dbReference type="PANTHER" id="PTHR33048:SF47">
    <property type="entry name" value="INTEGRAL MEMBRANE PROTEIN-RELATED"/>
    <property type="match status" value="1"/>
</dbReference>
<keyword evidence="3 7" id="KW-1133">Transmembrane helix</keyword>
<sequence length="419" mass="46807">MGFLDLQMNTVKFLRVASTAIHVTALTTTIYRVFHRINRIHNNLLSWDDALAFVAFFMDATALICLWVMSHFNDTAAQMPIELFHERRVILWWFLNTASLCEIWFSRMSLAYTFYRFLPNGKARIISIVLTITFMLSWIPTFAWRLRFCLRDTSWASKPRGTCNSGTALDVFEIIIDAFSCVCLMVLAAHVLWQMDLPSKKRRVITFVLTGSLFSATTVIFHSLFTITGNGSYQSYTAQIEGALSLVTCNILAILAGMYNMTARGRDSDHSIESKSSFPEDGAQVVMPDQLLHQSQSQPGLDQPSDIESLPNSASFTLSFTEVSTSSRSPGQPRRNSCDSDSISDCSARGPSKTGLRHDNNHSEQEFDYRTDSEPCSGSAIIILDPSDSESHRASSQSSFSRSYATYPSSVKLSSEGSL</sequence>
<dbReference type="InterPro" id="IPR052337">
    <property type="entry name" value="SAT4-like"/>
</dbReference>
<evidence type="ECO:0000313" key="10">
    <source>
        <dbReference type="Proteomes" id="UP001498398"/>
    </source>
</evidence>
<evidence type="ECO:0000256" key="6">
    <source>
        <dbReference type="SAM" id="MobiDB-lite"/>
    </source>
</evidence>
<protein>
    <recommendedName>
        <fullName evidence="8">Rhodopsin domain-containing protein</fullName>
    </recommendedName>
</protein>
<feature type="region of interest" description="Disordered" evidence="6">
    <location>
        <begin position="322"/>
        <end position="419"/>
    </location>
</feature>
<evidence type="ECO:0000256" key="2">
    <source>
        <dbReference type="ARBA" id="ARBA00022692"/>
    </source>
</evidence>
<dbReference type="PANTHER" id="PTHR33048">
    <property type="entry name" value="PTH11-LIKE INTEGRAL MEMBRANE PROTEIN (AFU_ORTHOLOGUE AFUA_5G11245)"/>
    <property type="match status" value="1"/>
</dbReference>
<feature type="compositionally biased region" description="Low complexity" evidence="6">
    <location>
        <begin position="394"/>
        <end position="403"/>
    </location>
</feature>
<dbReference type="Proteomes" id="UP001498398">
    <property type="component" value="Unassembled WGS sequence"/>
</dbReference>